<reference evidence="1 2" key="1">
    <citation type="submission" date="2020-07" db="EMBL/GenBank/DDBJ databases">
        <title>Sequencing the genomes of 1000 actinobacteria strains.</title>
        <authorList>
            <person name="Klenk H.-P."/>
        </authorList>
    </citation>
    <scope>NUCLEOTIDE SEQUENCE [LARGE SCALE GENOMIC DNA]</scope>
    <source>
        <strain evidence="1 2">DSM 23871</strain>
    </source>
</reference>
<sequence length="83" mass="8870">MAAKLHWPLISACFTESEGVAMPNPVIPKAIQKAFAELKQAAEEQGKGTDFVVAILRELADVVMASTRIAHPAAPESDDPRSV</sequence>
<evidence type="ECO:0000313" key="1">
    <source>
        <dbReference type="EMBL" id="NYD75246.1"/>
    </source>
</evidence>
<dbReference type="EMBL" id="JACCBJ010000001">
    <property type="protein sequence ID" value="NYD75246.1"/>
    <property type="molecule type" value="Genomic_DNA"/>
</dbReference>
<protein>
    <submittedName>
        <fullName evidence="1">Uncharacterized protein</fullName>
    </submittedName>
</protein>
<proteinExistence type="predicted"/>
<gene>
    <name evidence="1" type="ORF">BJ963_002765</name>
</gene>
<dbReference type="AlphaFoldDB" id="A0A852T107"/>
<evidence type="ECO:0000313" key="2">
    <source>
        <dbReference type="Proteomes" id="UP000589620"/>
    </source>
</evidence>
<dbReference type="Proteomes" id="UP000589620">
    <property type="component" value="Unassembled WGS sequence"/>
</dbReference>
<dbReference type="RefSeq" id="WP_179457240.1">
    <property type="nucleotide sequence ID" value="NZ_BAAAPX010000001.1"/>
</dbReference>
<organism evidence="1 2">
    <name type="scientific">Leifsonia soli</name>
    <dbReference type="NCBI Taxonomy" id="582665"/>
    <lineage>
        <taxon>Bacteria</taxon>
        <taxon>Bacillati</taxon>
        <taxon>Actinomycetota</taxon>
        <taxon>Actinomycetes</taxon>
        <taxon>Micrococcales</taxon>
        <taxon>Microbacteriaceae</taxon>
        <taxon>Leifsonia</taxon>
    </lineage>
</organism>
<keyword evidence="2" id="KW-1185">Reference proteome</keyword>
<accession>A0A852T107</accession>
<comment type="caution">
    <text evidence="1">The sequence shown here is derived from an EMBL/GenBank/DDBJ whole genome shotgun (WGS) entry which is preliminary data.</text>
</comment>
<name>A0A852T107_9MICO</name>